<sequence length="304" mass="34036">MEREDPLEKLERREAEKKANGGLRTVMIIMIVVAIALAAALAYVMMSKNKLVSQLNEEKTDLTEQLIALQNDYADLTSEYDTINYQLDSSREEIAQLIERVRVTEATNRSKIRQYEKELGTLRSIMRGYIVQIDSLNTLNKQLTAEAASARREAADSRRMNQELTQQVESLTDKVTAGSILKARGLRMEAFNASDRITDRSTRVARLLVTLSLVENELAARGPVRVYVRVTDPSGNLLLDGKGTTFTFGEETLDATASREVDYQGAEVELGIYVNNIPDFTKGIYTVQAYTEQSLLGSAELLLR</sequence>
<proteinExistence type="predicted"/>
<keyword evidence="1" id="KW-0175">Coiled coil</keyword>
<dbReference type="AlphaFoldDB" id="A0A9D1GMB5"/>
<comment type="caution">
    <text evidence="3">The sequence shown here is derived from an EMBL/GenBank/DDBJ whole genome shotgun (WGS) entry which is preliminary data.</text>
</comment>
<evidence type="ECO:0008006" key="5">
    <source>
        <dbReference type="Google" id="ProtNLM"/>
    </source>
</evidence>
<accession>A0A9D1GMB5</accession>
<feature type="coiled-coil region" evidence="1">
    <location>
        <begin position="133"/>
        <end position="174"/>
    </location>
</feature>
<dbReference type="EMBL" id="DVLC01000022">
    <property type="protein sequence ID" value="HIT46444.1"/>
    <property type="molecule type" value="Genomic_DNA"/>
</dbReference>
<keyword evidence="2" id="KW-0812">Transmembrane</keyword>
<reference evidence="3" key="2">
    <citation type="journal article" date="2021" name="PeerJ">
        <title>Extensive microbial diversity within the chicken gut microbiome revealed by metagenomics and culture.</title>
        <authorList>
            <person name="Gilroy R."/>
            <person name="Ravi A."/>
            <person name="Getino M."/>
            <person name="Pursley I."/>
            <person name="Horton D.L."/>
            <person name="Alikhan N.F."/>
            <person name="Baker D."/>
            <person name="Gharbi K."/>
            <person name="Hall N."/>
            <person name="Watson M."/>
            <person name="Adriaenssens E.M."/>
            <person name="Foster-Nyarko E."/>
            <person name="Jarju S."/>
            <person name="Secka A."/>
            <person name="Antonio M."/>
            <person name="Oren A."/>
            <person name="Chaudhuri R.R."/>
            <person name="La Ragione R."/>
            <person name="Hildebrand F."/>
            <person name="Pallen M.J."/>
        </authorList>
    </citation>
    <scope>NUCLEOTIDE SEQUENCE</scope>
    <source>
        <strain evidence="3">ChiHecec2B26-709</strain>
    </source>
</reference>
<evidence type="ECO:0000313" key="4">
    <source>
        <dbReference type="Proteomes" id="UP000886881"/>
    </source>
</evidence>
<evidence type="ECO:0000313" key="3">
    <source>
        <dbReference type="EMBL" id="HIT46444.1"/>
    </source>
</evidence>
<dbReference type="Gene3D" id="1.10.287.1490">
    <property type="match status" value="1"/>
</dbReference>
<feature type="transmembrane region" description="Helical" evidence="2">
    <location>
        <begin position="21"/>
        <end position="46"/>
    </location>
</feature>
<name>A0A9D1GMB5_9BACT</name>
<keyword evidence="2" id="KW-0472">Membrane</keyword>
<protein>
    <recommendedName>
        <fullName evidence="5">Chromosome segregation protein SMC</fullName>
    </recommendedName>
</protein>
<organism evidence="3 4">
    <name type="scientific">Candidatus Cryptobacteroides merdipullorum</name>
    <dbReference type="NCBI Taxonomy" id="2840771"/>
    <lineage>
        <taxon>Bacteria</taxon>
        <taxon>Pseudomonadati</taxon>
        <taxon>Bacteroidota</taxon>
        <taxon>Bacteroidia</taxon>
        <taxon>Bacteroidales</taxon>
        <taxon>Candidatus Cryptobacteroides</taxon>
    </lineage>
</organism>
<gene>
    <name evidence="3" type="ORF">IAC35_01140</name>
</gene>
<feature type="coiled-coil region" evidence="1">
    <location>
        <begin position="45"/>
        <end position="107"/>
    </location>
</feature>
<keyword evidence="2" id="KW-1133">Transmembrane helix</keyword>
<evidence type="ECO:0000256" key="1">
    <source>
        <dbReference type="SAM" id="Coils"/>
    </source>
</evidence>
<evidence type="ECO:0000256" key="2">
    <source>
        <dbReference type="SAM" id="Phobius"/>
    </source>
</evidence>
<reference evidence="3" key="1">
    <citation type="submission" date="2020-10" db="EMBL/GenBank/DDBJ databases">
        <authorList>
            <person name="Gilroy R."/>
        </authorList>
    </citation>
    <scope>NUCLEOTIDE SEQUENCE</scope>
    <source>
        <strain evidence="3">ChiHecec2B26-709</strain>
    </source>
</reference>
<dbReference type="Proteomes" id="UP000886881">
    <property type="component" value="Unassembled WGS sequence"/>
</dbReference>